<sequence>MRRKGKKRKLKPYILIVCEGETEEIYFKSIKEDIEKSDYAFDVIVKDTDKTTALELVELAQSHISKDDKDAQYWAVFDKDGYTKHAEAFKIAKKRGKQVKIGFSSICFEHWVLLHYEKNKSPFSKSQDIINYLDSSDHYPEYEKATQIYHKLKNKIDRAMENAAWLRHKMENELKQNGGKIYKINPYTDVDKLVSILIGYNQKIVWGRIGEFTSIEGLCIKIEKYEKRQKNITLRVVMKNSHKLYTHIENNKSRNFYLIDNNKKRFDPTIKKTVIIANNETKNFELIFPKLIESDRAILNFKFKNYVLLVKLEG</sequence>
<reference evidence="2" key="1">
    <citation type="journal article" date="2021" name="Microb. Physiol.">
        <title>Proteogenomic Insights into the Physiology of Marine, Sulfate-Reducing, Filamentous Desulfonema limicola and Desulfonema magnum.</title>
        <authorList>
            <person name="Schnaars V."/>
            <person name="Wohlbrand L."/>
            <person name="Scheve S."/>
            <person name="Hinrichs C."/>
            <person name="Reinhardt R."/>
            <person name="Rabus R."/>
        </authorList>
    </citation>
    <scope>NUCLEOTIDE SEQUENCE</scope>
    <source>
        <strain evidence="2">4be13</strain>
    </source>
</reference>
<accession>A0A975BL29</accession>
<dbReference type="Pfam" id="PF13707">
    <property type="entry name" value="RloB"/>
    <property type="match status" value="1"/>
</dbReference>
<name>A0A975BL29_9BACT</name>
<keyword evidence="1" id="KW-0175">Coiled coil</keyword>
<dbReference type="EMBL" id="CP061800">
    <property type="protein sequence ID" value="QTA87532.1"/>
    <property type="molecule type" value="Genomic_DNA"/>
</dbReference>
<dbReference type="KEGG" id="dmm:dnm_035660"/>
<dbReference type="Proteomes" id="UP000663722">
    <property type="component" value="Chromosome"/>
</dbReference>
<evidence type="ECO:0000256" key="1">
    <source>
        <dbReference type="SAM" id="Coils"/>
    </source>
</evidence>
<proteinExistence type="predicted"/>
<dbReference type="InterPro" id="IPR025591">
    <property type="entry name" value="RloB"/>
</dbReference>
<gene>
    <name evidence="2" type="ORF">dnm_035660</name>
</gene>
<organism evidence="2 3">
    <name type="scientific">Desulfonema magnum</name>
    <dbReference type="NCBI Taxonomy" id="45655"/>
    <lineage>
        <taxon>Bacteria</taxon>
        <taxon>Pseudomonadati</taxon>
        <taxon>Thermodesulfobacteriota</taxon>
        <taxon>Desulfobacteria</taxon>
        <taxon>Desulfobacterales</taxon>
        <taxon>Desulfococcaceae</taxon>
        <taxon>Desulfonema</taxon>
    </lineage>
</organism>
<dbReference type="RefSeq" id="WP_207682688.1">
    <property type="nucleotide sequence ID" value="NZ_CP061800.1"/>
</dbReference>
<evidence type="ECO:0000313" key="3">
    <source>
        <dbReference type="Proteomes" id="UP000663722"/>
    </source>
</evidence>
<keyword evidence="3" id="KW-1185">Reference proteome</keyword>
<evidence type="ECO:0000313" key="2">
    <source>
        <dbReference type="EMBL" id="QTA87532.1"/>
    </source>
</evidence>
<protein>
    <submittedName>
        <fullName evidence="2">RloB-like protein domain-containing protein</fullName>
    </submittedName>
</protein>
<feature type="coiled-coil region" evidence="1">
    <location>
        <begin position="142"/>
        <end position="169"/>
    </location>
</feature>
<dbReference type="AlphaFoldDB" id="A0A975BL29"/>